<reference evidence="1" key="1">
    <citation type="submission" date="2020-11" db="EMBL/GenBank/DDBJ databases">
        <authorList>
            <consortium name="DOE Joint Genome Institute"/>
            <person name="Ahrendt S."/>
            <person name="Riley R."/>
            <person name="Andreopoulos W."/>
            <person name="Labutti K."/>
            <person name="Pangilinan J."/>
            <person name="Ruiz-Duenas F.J."/>
            <person name="Barrasa J.M."/>
            <person name="Sanchez-Garcia M."/>
            <person name="Camarero S."/>
            <person name="Miyauchi S."/>
            <person name="Serrano A."/>
            <person name="Linde D."/>
            <person name="Babiker R."/>
            <person name="Drula E."/>
            <person name="Ayuso-Fernandez I."/>
            <person name="Pacheco R."/>
            <person name="Padilla G."/>
            <person name="Ferreira P."/>
            <person name="Barriuso J."/>
            <person name="Kellner H."/>
            <person name="Castanera R."/>
            <person name="Alfaro M."/>
            <person name="Ramirez L."/>
            <person name="Pisabarro A.G."/>
            <person name="Kuo A."/>
            <person name="Tritt A."/>
            <person name="Lipzen A."/>
            <person name="He G."/>
            <person name="Yan M."/>
            <person name="Ng V."/>
            <person name="Cullen D."/>
            <person name="Martin F."/>
            <person name="Rosso M.-N."/>
            <person name="Henrissat B."/>
            <person name="Hibbett D."/>
            <person name="Martinez A.T."/>
            <person name="Grigoriev I.V."/>
        </authorList>
    </citation>
    <scope>NUCLEOTIDE SEQUENCE</scope>
    <source>
        <strain evidence="1">CBS 506.95</strain>
    </source>
</reference>
<organism evidence="1 2">
    <name type="scientific">Crepidotus variabilis</name>
    <dbReference type="NCBI Taxonomy" id="179855"/>
    <lineage>
        <taxon>Eukaryota</taxon>
        <taxon>Fungi</taxon>
        <taxon>Dikarya</taxon>
        <taxon>Basidiomycota</taxon>
        <taxon>Agaricomycotina</taxon>
        <taxon>Agaricomycetes</taxon>
        <taxon>Agaricomycetidae</taxon>
        <taxon>Agaricales</taxon>
        <taxon>Agaricineae</taxon>
        <taxon>Crepidotaceae</taxon>
        <taxon>Crepidotus</taxon>
    </lineage>
</organism>
<gene>
    <name evidence="1" type="ORF">CPB83DRAFT_854807</name>
</gene>
<comment type="caution">
    <text evidence="1">The sequence shown here is derived from an EMBL/GenBank/DDBJ whole genome shotgun (WGS) entry which is preliminary data.</text>
</comment>
<dbReference type="Proteomes" id="UP000807306">
    <property type="component" value="Unassembled WGS sequence"/>
</dbReference>
<keyword evidence="2" id="KW-1185">Reference proteome</keyword>
<dbReference type="EMBL" id="MU157854">
    <property type="protein sequence ID" value="KAF9528300.1"/>
    <property type="molecule type" value="Genomic_DNA"/>
</dbReference>
<evidence type="ECO:0000313" key="1">
    <source>
        <dbReference type="EMBL" id="KAF9528300.1"/>
    </source>
</evidence>
<sequence>MSPLPTHKKFNAENADIVVQSCSSSPQTLLIELESFQQFPHEVARNFCREQCKTAPRCVYAAEIVQLCKDGLEGIQKFSDYLPHRKIKDGSG</sequence>
<proteinExistence type="predicted"/>
<evidence type="ECO:0000313" key="2">
    <source>
        <dbReference type="Proteomes" id="UP000807306"/>
    </source>
</evidence>
<accession>A0A9P6EFW1</accession>
<dbReference type="AlphaFoldDB" id="A0A9P6EFW1"/>
<name>A0A9P6EFW1_9AGAR</name>
<protein>
    <submittedName>
        <fullName evidence="1">Uncharacterized protein</fullName>
    </submittedName>
</protein>